<accession>A0A554RNY8</accession>
<dbReference type="PANTHER" id="PTHR31435">
    <property type="entry name" value="PROTEIN NATD1"/>
    <property type="match status" value="1"/>
</dbReference>
<evidence type="ECO:0000313" key="3">
    <source>
        <dbReference type="Proteomes" id="UP000316988"/>
    </source>
</evidence>
<keyword evidence="2" id="KW-0808">Transferase</keyword>
<dbReference type="Proteomes" id="UP000316988">
    <property type="component" value="Unassembled WGS sequence"/>
</dbReference>
<keyword evidence="3" id="KW-1185">Reference proteome</keyword>
<comment type="caution">
    <text evidence="2">The sequence shown here is derived from an EMBL/GenBank/DDBJ whole genome shotgun (WGS) entry which is preliminary data.</text>
</comment>
<reference evidence="2 3" key="1">
    <citation type="submission" date="2019-07" db="EMBL/GenBank/DDBJ databases">
        <authorList>
            <person name="Zhao L.H."/>
        </authorList>
    </citation>
    <scope>NUCLEOTIDE SEQUENCE [LARGE SCALE GENOMIC DNA]</scope>
    <source>
        <strain evidence="2 3">Co35</strain>
    </source>
</reference>
<evidence type="ECO:0000313" key="2">
    <source>
        <dbReference type="EMBL" id="TSD55796.1"/>
    </source>
</evidence>
<evidence type="ECO:0000259" key="1">
    <source>
        <dbReference type="PROSITE" id="PS51729"/>
    </source>
</evidence>
<dbReference type="InterPro" id="IPR031165">
    <property type="entry name" value="GNAT_YJDJ"/>
</dbReference>
<dbReference type="SUPFAM" id="SSF55729">
    <property type="entry name" value="Acyl-CoA N-acyltransferases (Nat)"/>
    <property type="match status" value="1"/>
</dbReference>
<protein>
    <submittedName>
        <fullName evidence="2">N-acetyltransferase</fullName>
    </submittedName>
</protein>
<proteinExistence type="predicted"/>
<dbReference type="RefSeq" id="WP_143914578.1">
    <property type="nucleotide sequence ID" value="NZ_VLNT01000020.1"/>
</dbReference>
<dbReference type="InterPro" id="IPR045057">
    <property type="entry name" value="Gcn5-rel_NAT"/>
</dbReference>
<dbReference type="EMBL" id="VLNT01000020">
    <property type="protein sequence ID" value="TSD55796.1"/>
    <property type="molecule type" value="Genomic_DNA"/>
</dbReference>
<dbReference type="PROSITE" id="PS51729">
    <property type="entry name" value="GNAT_YJDJ"/>
    <property type="match status" value="1"/>
</dbReference>
<dbReference type="GO" id="GO:0016740">
    <property type="term" value="F:transferase activity"/>
    <property type="evidence" value="ECO:0007669"/>
    <property type="project" value="UniProtKB-KW"/>
</dbReference>
<dbReference type="Gene3D" id="3.40.630.30">
    <property type="match status" value="1"/>
</dbReference>
<dbReference type="Pfam" id="PF14542">
    <property type="entry name" value="Acetyltransf_CG"/>
    <property type="match status" value="1"/>
</dbReference>
<dbReference type="InterPro" id="IPR016181">
    <property type="entry name" value="Acyl_CoA_acyltransferase"/>
</dbReference>
<organism evidence="2 3">
    <name type="scientific">Aeromicrobium piscarium</name>
    <dbReference type="NCBI Taxonomy" id="2590901"/>
    <lineage>
        <taxon>Bacteria</taxon>
        <taxon>Bacillati</taxon>
        <taxon>Actinomycetota</taxon>
        <taxon>Actinomycetes</taxon>
        <taxon>Propionibacteriales</taxon>
        <taxon>Nocardioidaceae</taxon>
        <taxon>Aeromicrobium</taxon>
    </lineage>
</organism>
<gene>
    <name evidence="2" type="ORF">FNM00_16165</name>
</gene>
<dbReference type="CDD" id="cd04301">
    <property type="entry name" value="NAT_SF"/>
    <property type="match status" value="1"/>
</dbReference>
<sequence length="93" mass="10483">MSTEVSHNESEQRYEIHVDGELGGYLVAQPDGDVVTLPHTEIDERFEGQGLASQLVTATLEDIRSHGQRIRPTCPYVKQFLEKHTEYADLVAE</sequence>
<dbReference type="OrthoDB" id="5405911at2"/>
<dbReference type="PANTHER" id="PTHR31435:SF10">
    <property type="entry name" value="BSR4717 PROTEIN"/>
    <property type="match status" value="1"/>
</dbReference>
<dbReference type="AlphaFoldDB" id="A0A554RNY8"/>
<name>A0A554RNY8_9ACTN</name>
<feature type="domain" description="N-acetyltransferase" evidence="1">
    <location>
        <begin position="6"/>
        <end position="92"/>
    </location>
</feature>